<dbReference type="Proteomes" id="UP000244902">
    <property type="component" value="Chromosome"/>
</dbReference>
<evidence type="ECO:0000256" key="1">
    <source>
        <dbReference type="ARBA" id="ARBA00004141"/>
    </source>
</evidence>
<dbReference type="RefSeq" id="WP_108972538.1">
    <property type="nucleotide sequence ID" value="NZ_CP022188.1"/>
</dbReference>
<organism evidence="7 8">
    <name type="scientific">Parazoarcus communis</name>
    <dbReference type="NCBI Taxonomy" id="41977"/>
    <lineage>
        <taxon>Bacteria</taxon>
        <taxon>Pseudomonadati</taxon>
        <taxon>Pseudomonadota</taxon>
        <taxon>Betaproteobacteria</taxon>
        <taxon>Rhodocyclales</taxon>
        <taxon>Zoogloeaceae</taxon>
        <taxon>Parazoarcus</taxon>
    </lineage>
</organism>
<evidence type="ECO:0000256" key="2">
    <source>
        <dbReference type="ARBA" id="ARBA00022692"/>
    </source>
</evidence>
<dbReference type="GO" id="GO:0016020">
    <property type="term" value="C:membrane"/>
    <property type="evidence" value="ECO:0007669"/>
    <property type="project" value="UniProtKB-SubCell"/>
</dbReference>
<dbReference type="InterPro" id="IPR051533">
    <property type="entry name" value="WaaL-like"/>
</dbReference>
<dbReference type="OrthoDB" id="8534453at2"/>
<feature type="transmembrane region" description="Helical" evidence="5">
    <location>
        <begin position="21"/>
        <end position="41"/>
    </location>
</feature>
<reference evidence="7 8" key="1">
    <citation type="submission" date="2017-06" db="EMBL/GenBank/DDBJ databases">
        <title>Azoarcus sp. TSNA42 complete genome sequence.</title>
        <authorList>
            <person name="Woo J.-H."/>
            <person name="Kim H.-S."/>
        </authorList>
    </citation>
    <scope>NUCLEOTIDE SEQUENCE [LARGE SCALE GENOMIC DNA]</scope>
    <source>
        <strain evidence="7 8">TSNA42</strain>
    </source>
</reference>
<evidence type="ECO:0000256" key="5">
    <source>
        <dbReference type="SAM" id="Phobius"/>
    </source>
</evidence>
<evidence type="ECO:0000256" key="3">
    <source>
        <dbReference type="ARBA" id="ARBA00022989"/>
    </source>
</evidence>
<comment type="subcellular location">
    <subcellularLocation>
        <location evidence="1">Membrane</location>
        <topology evidence="1">Multi-pass membrane protein</topology>
    </subcellularLocation>
</comment>
<dbReference type="Pfam" id="PF04932">
    <property type="entry name" value="Wzy_C"/>
    <property type="match status" value="1"/>
</dbReference>
<keyword evidence="4 5" id="KW-0472">Membrane</keyword>
<dbReference type="GO" id="GO:0016874">
    <property type="term" value="F:ligase activity"/>
    <property type="evidence" value="ECO:0007669"/>
    <property type="project" value="UniProtKB-KW"/>
</dbReference>
<dbReference type="AlphaFoldDB" id="A0A2U8H1Z4"/>
<dbReference type="PANTHER" id="PTHR37422">
    <property type="entry name" value="TEICHURONIC ACID BIOSYNTHESIS PROTEIN TUAE"/>
    <property type="match status" value="1"/>
</dbReference>
<gene>
    <name evidence="7" type="ORF">CEW87_09475</name>
</gene>
<evidence type="ECO:0000313" key="8">
    <source>
        <dbReference type="Proteomes" id="UP000244902"/>
    </source>
</evidence>
<dbReference type="InterPro" id="IPR007016">
    <property type="entry name" value="O-antigen_ligase-rel_domated"/>
</dbReference>
<sequence>MKTEEARKTAGHAAWRGRINGHLTNWVLPLGILFLLTSMMWAGDKKLFQQLFYVFLAAPALILALNDRSLLTALLRSPVFIAFLCFATYFSISISWSGTDESALSLLKRPLYVLGLFFGCAGVAIHRPARFKAVIQLSAVIAVIAAAVQISIFVISDHGSRLPGYGALYNPLLTSHVFGFFLVLWIAYWIQSKQFILPSALIAVAVIGGLILATGSRTPLLALTATILWLALLGGRRGAYACGILILTGAVIVMLWPEIVTQRGLSYRPQIWAEAARQALESPMFGHGFDHPLSIIIKGLDTSFREPHNITLSVFYHGGALGLIFWTALFLSALAVSWKKRKEPLVFALSATIVYGLAASMTEGGSFLPRPKEHWYLLWIPFALLTAATLKKRSSMSAQRNAV</sequence>
<feature type="transmembrane region" description="Helical" evidence="5">
    <location>
        <begin position="110"/>
        <end position="126"/>
    </location>
</feature>
<name>A0A2U8H1Z4_9RHOO</name>
<keyword evidence="2 5" id="KW-0812">Transmembrane</keyword>
<keyword evidence="3 5" id="KW-1133">Transmembrane helix</keyword>
<accession>A0A2U8H1Z4</accession>
<proteinExistence type="predicted"/>
<dbReference type="PANTHER" id="PTHR37422:SF13">
    <property type="entry name" value="LIPOPOLYSACCHARIDE BIOSYNTHESIS PROTEIN PA4999-RELATED"/>
    <property type="match status" value="1"/>
</dbReference>
<feature type="transmembrane region" description="Helical" evidence="5">
    <location>
        <begin position="314"/>
        <end position="338"/>
    </location>
</feature>
<evidence type="ECO:0000259" key="6">
    <source>
        <dbReference type="Pfam" id="PF04932"/>
    </source>
</evidence>
<evidence type="ECO:0000313" key="7">
    <source>
        <dbReference type="EMBL" id="AWI79583.1"/>
    </source>
</evidence>
<feature type="transmembrane region" description="Helical" evidence="5">
    <location>
        <begin position="240"/>
        <end position="259"/>
    </location>
</feature>
<dbReference type="EMBL" id="CP022188">
    <property type="protein sequence ID" value="AWI79583.1"/>
    <property type="molecule type" value="Genomic_DNA"/>
</dbReference>
<feature type="transmembrane region" description="Helical" evidence="5">
    <location>
        <begin position="167"/>
        <end position="188"/>
    </location>
</feature>
<feature type="transmembrane region" description="Helical" evidence="5">
    <location>
        <begin position="133"/>
        <end position="155"/>
    </location>
</feature>
<feature type="transmembrane region" description="Helical" evidence="5">
    <location>
        <begin position="47"/>
        <end position="66"/>
    </location>
</feature>
<feature type="transmembrane region" description="Helical" evidence="5">
    <location>
        <begin position="78"/>
        <end position="98"/>
    </location>
</feature>
<feature type="transmembrane region" description="Helical" evidence="5">
    <location>
        <begin position="374"/>
        <end position="390"/>
    </location>
</feature>
<feature type="transmembrane region" description="Helical" evidence="5">
    <location>
        <begin position="195"/>
        <end position="213"/>
    </location>
</feature>
<protein>
    <submittedName>
        <fullName evidence="7">Ligase</fullName>
    </submittedName>
</protein>
<feature type="transmembrane region" description="Helical" evidence="5">
    <location>
        <begin position="219"/>
        <end position="235"/>
    </location>
</feature>
<keyword evidence="7" id="KW-0436">Ligase</keyword>
<feature type="domain" description="O-antigen ligase-related" evidence="6">
    <location>
        <begin position="203"/>
        <end position="326"/>
    </location>
</feature>
<feature type="transmembrane region" description="Helical" evidence="5">
    <location>
        <begin position="345"/>
        <end position="362"/>
    </location>
</feature>
<evidence type="ECO:0000256" key="4">
    <source>
        <dbReference type="ARBA" id="ARBA00023136"/>
    </source>
</evidence>